<name>A0A673BGT4_9TELE</name>
<dbReference type="SUPFAM" id="SSF56436">
    <property type="entry name" value="C-type lectin-like"/>
    <property type="match status" value="1"/>
</dbReference>
<keyword evidence="1" id="KW-1133">Transmembrane helix</keyword>
<dbReference type="InterPro" id="IPR016186">
    <property type="entry name" value="C-type_lectin-like/link_sf"/>
</dbReference>
<dbReference type="Proteomes" id="UP000472271">
    <property type="component" value="Chromosome 22"/>
</dbReference>
<evidence type="ECO:0000313" key="2">
    <source>
        <dbReference type="Ensembl" id="ENSSORP00005040479.1"/>
    </source>
</evidence>
<dbReference type="PANTHER" id="PTHR45710:SF26">
    <property type="entry name" value="RH26557P"/>
    <property type="match status" value="1"/>
</dbReference>
<reference evidence="2" key="2">
    <citation type="submission" date="2025-08" db="UniProtKB">
        <authorList>
            <consortium name="Ensembl"/>
        </authorList>
    </citation>
    <scope>IDENTIFICATION</scope>
</reference>
<keyword evidence="1" id="KW-0472">Membrane</keyword>
<keyword evidence="1" id="KW-0812">Transmembrane</keyword>
<dbReference type="InterPro" id="IPR050828">
    <property type="entry name" value="C-type_lectin/matrix_domain"/>
</dbReference>
<organism evidence="2 3">
    <name type="scientific">Sphaeramia orbicularis</name>
    <name type="common">orbiculate cardinalfish</name>
    <dbReference type="NCBI Taxonomy" id="375764"/>
    <lineage>
        <taxon>Eukaryota</taxon>
        <taxon>Metazoa</taxon>
        <taxon>Chordata</taxon>
        <taxon>Craniata</taxon>
        <taxon>Vertebrata</taxon>
        <taxon>Euteleostomi</taxon>
        <taxon>Actinopterygii</taxon>
        <taxon>Neopterygii</taxon>
        <taxon>Teleostei</taxon>
        <taxon>Neoteleostei</taxon>
        <taxon>Acanthomorphata</taxon>
        <taxon>Gobiaria</taxon>
        <taxon>Kurtiformes</taxon>
        <taxon>Apogonoidei</taxon>
        <taxon>Apogonidae</taxon>
        <taxon>Apogoninae</taxon>
        <taxon>Sphaeramia</taxon>
    </lineage>
</organism>
<accession>A0A673BGT4</accession>
<dbReference type="PANTHER" id="PTHR45710">
    <property type="entry name" value="C-TYPE LECTIN DOMAIN-CONTAINING PROTEIN 180"/>
    <property type="match status" value="1"/>
</dbReference>
<dbReference type="Gene3D" id="3.10.100.10">
    <property type="entry name" value="Mannose-Binding Protein A, subunit A"/>
    <property type="match status" value="1"/>
</dbReference>
<feature type="transmembrane region" description="Helical" evidence="1">
    <location>
        <begin position="115"/>
        <end position="134"/>
    </location>
</feature>
<keyword evidence="3" id="KW-1185">Reference proteome</keyword>
<reference evidence="2" key="1">
    <citation type="submission" date="2019-06" db="EMBL/GenBank/DDBJ databases">
        <authorList>
            <consortium name="Wellcome Sanger Institute Data Sharing"/>
        </authorList>
    </citation>
    <scope>NUCLEOTIDE SEQUENCE [LARGE SCALE GENOMIC DNA]</scope>
</reference>
<dbReference type="Ensembl" id="ENSSORT00005041521.1">
    <property type="protein sequence ID" value="ENSSORP00005040479.1"/>
    <property type="gene ID" value="ENSSORG00005018888.1"/>
</dbReference>
<dbReference type="InterPro" id="IPR016187">
    <property type="entry name" value="CTDL_fold"/>
</dbReference>
<evidence type="ECO:0000313" key="3">
    <source>
        <dbReference type="Proteomes" id="UP000472271"/>
    </source>
</evidence>
<sequence length="164" mass="18998">MALSDRRQGHIEVLQKERSNLQVNKTSLGEEDFQSSTTICTEKSLSQEMFIYNQSPIATERSCGRCQPGWVFSKSSCYFYSYSESSQKKNWQDSRADCISRGGDLLIINSTQEQVGRHIISFLFFFFFFFFFTLPESESDLFIVIQANYIKDAPQNEMTMQGQH</sequence>
<dbReference type="AlphaFoldDB" id="A0A673BGT4"/>
<proteinExistence type="predicted"/>
<evidence type="ECO:0000256" key="1">
    <source>
        <dbReference type="SAM" id="Phobius"/>
    </source>
</evidence>
<dbReference type="InParanoid" id="A0A673BGT4"/>
<reference evidence="2" key="3">
    <citation type="submission" date="2025-09" db="UniProtKB">
        <authorList>
            <consortium name="Ensembl"/>
        </authorList>
    </citation>
    <scope>IDENTIFICATION</scope>
</reference>
<evidence type="ECO:0008006" key="4">
    <source>
        <dbReference type="Google" id="ProtNLM"/>
    </source>
</evidence>
<protein>
    <recommendedName>
        <fullName evidence="4">C-type lectin domain-containing protein</fullName>
    </recommendedName>
</protein>